<evidence type="ECO:0000259" key="2">
    <source>
        <dbReference type="Pfam" id="PF15057"/>
    </source>
</evidence>
<dbReference type="AlphaFoldDB" id="A0A093HN10"/>
<accession>A0A093HN10</accession>
<dbReference type="InterPro" id="IPR032770">
    <property type="entry name" value="DUF4537"/>
</dbReference>
<reference evidence="3 4" key="1">
    <citation type="submission" date="2014-04" db="EMBL/GenBank/DDBJ databases">
        <title>Genome evolution of avian class.</title>
        <authorList>
            <person name="Zhang G."/>
            <person name="Li C."/>
        </authorList>
    </citation>
    <scope>NUCLEOTIDE SEQUENCE [LARGE SCALE GENOMIC DNA]</scope>
    <source>
        <strain evidence="3">BGI_N308</strain>
    </source>
</reference>
<dbReference type="PANTHER" id="PTHR14343:SF3">
    <property type="entry name" value="SIMILAR TO PREDICTED GENE ICRFP703B1614Q5.5"/>
    <property type="match status" value="1"/>
</dbReference>
<dbReference type="EMBL" id="KL206578">
    <property type="protein sequence ID" value="KFV84043.1"/>
    <property type="molecule type" value="Genomic_DNA"/>
</dbReference>
<organism evidence="3 4">
    <name type="scientific">Struthio camelus australis</name>
    <dbReference type="NCBI Taxonomy" id="441894"/>
    <lineage>
        <taxon>Eukaryota</taxon>
        <taxon>Metazoa</taxon>
        <taxon>Chordata</taxon>
        <taxon>Craniata</taxon>
        <taxon>Vertebrata</taxon>
        <taxon>Euteleostomi</taxon>
        <taxon>Archelosauria</taxon>
        <taxon>Archosauria</taxon>
        <taxon>Dinosauria</taxon>
        <taxon>Saurischia</taxon>
        <taxon>Theropoda</taxon>
        <taxon>Coelurosauria</taxon>
        <taxon>Aves</taxon>
        <taxon>Palaeognathae</taxon>
        <taxon>Struthioniformes</taxon>
        <taxon>Struthionidae</taxon>
        <taxon>Struthio</taxon>
    </lineage>
</organism>
<dbReference type="Pfam" id="PF15057">
    <property type="entry name" value="DUF4537"/>
    <property type="match status" value="1"/>
</dbReference>
<proteinExistence type="predicted"/>
<feature type="compositionally biased region" description="Polar residues" evidence="1">
    <location>
        <begin position="289"/>
        <end position="303"/>
    </location>
</feature>
<gene>
    <name evidence="3" type="ORF">N308_10415</name>
</gene>
<keyword evidence="4" id="KW-1185">Reference proteome</keyword>
<dbReference type="Proteomes" id="UP000053584">
    <property type="component" value="Unassembled WGS sequence"/>
</dbReference>
<feature type="non-terminal residue" evidence="3">
    <location>
        <position position="1"/>
    </location>
</feature>
<protein>
    <submittedName>
        <fullName evidence="3">Uncharacterized protein C11orf16</fullName>
    </submittedName>
</protein>
<evidence type="ECO:0000313" key="4">
    <source>
        <dbReference type="Proteomes" id="UP000053584"/>
    </source>
</evidence>
<evidence type="ECO:0000313" key="3">
    <source>
        <dbReference type="EMBL" id="KFV84043.1"/>
    </source>
</evidence>
<name>A0A093HN10_STRCA</name>
<feature type="region of interest" description="Disordered" evidence="1">
    <location>
        <begin position="268"/>
        <end position="324"/>
    </location>
</feature>
<evidence type="ECO:0000256" key="1">
    <source>
        <dbReference type="SAM" id="MobiDB-lite"/>
    </source>
</evidence>
<feature type="domain" description="DUF4537" evidence="2">
    <location>
        <begin position="17"/>
        <end position="153"/>
    </location>
</feature>
<feature type="non-terminal residue" evidence="3">
    <location>
        <position position="324"/>
    </location>
</feature>
<feature type="compositionally biased region" description="Low complexity" evidence="1">
    <location>
        <begin position="268"/>
        <end position="278"/>
    </location>
</feature>
<sequence length="324" mass="36198">WKKLSVSERLAGLARNAPVLVRGEHDGFYYRGTVKEELESERGMFLIEFAKPLVAHGKCPVCVQKTIKDDILEYVNGMKHSLLPGDKVLAPWEPDMVRYGPGTVLTGIETRDPSRASEDEEIMVHFWNGKKVKVPLGAALWIPPSLWERIVEMIHMPFTSRLKPRENPDTDSCIFSYSHVTVPIPFCAVDSLAKHGLLCWPRFHCHCDGICCSSIHARSICCCHLHTDAWWPLPARSPVLQREMEEAEPSSKPSSCLLDLKGLKQEGAAAAAASSPSSDSERDLEAFATKSTMTDSAVNTDSSLLGKPKVKESARPKWKYWKRS</sequence>
<dbReference type="PANTHER" id="PTHR14343">
    <property type="entry name" value="VWFA DOMAIN-CONTAINING PROTEIN"/>
    <property type="match status" value="1"/>
</dbReference>